<evidence type="ECO:0000313" key="2">
    <source>
        <dbReference type="Proteomes" id="UP000823674"/>
    </source>
</evidence>
<proteinExistence type="predicted"/>
<evidence type="ECO:0000313" key="1">
    <source>
        <dbReference type="EMBL" id="KAG5410958.1"/>
    </source>
</evidence>
<name>A0ABQ7NJ92_BRACM</name>
<keyword evidence="2" id="KW-1185">Reference proteome</keyword>
<protein>
    <submittedName>
        <fullName evidence="1">Uncharacterized protein</fullName>
    </submittedName>
</protein>
<comment type="caution">
    <text evidence="1">The sequence shown here is derived from an EMBL/GenBank/DDBJ whole genome shotgun (WGS) entry which is preliminary data.</text>
</comment>
<dbReference type="EMBL" id="JADBGQ010000002">
    <property type="protein sequence ID" value="KAG5410958.1"/>
    <property type="molecule type" value="Genomic_DNA"/>
</dbReference>
<organism evidence="1 2">
    <name type="scientific">Brassica rapa subsp. trilocularis</name>
    <dbReference type="NCBI Taxonomy" id="1813537"/>
    <lineage>
        <taxon>Eukaryota</taxon>
        <taxon>Viridiplantae</taxon>
        <taxon>Streptophyta</taxon>
        <taxon>Embryophyta</taxon>
        <taxon>Tracheophyta</taxon>
        <taxon>Spermatophyta</taxon>
        <taxon>Magnoliopsida</taxon>
        <taxon>eudicotyledons</taxon>
        <taxon>Gunneridae</taxon>
        <taxon>Pentapetalae</taxon>
        <taxon>rosids</taxon>
        <taxon>malvids</taxon>
        <taxon>Brassicales</taxon>
        <taxon>Brassicaceae</taxon>
        <taxon>Brassiceae</taxon>
        <taxon>Brassica</taxon>
    </lineage>
</organism>
<dbReference type="Proteomes" id="UP000823674">
    <property type="component" value="Chromosome A02"/>
</dbReference>
<reference evidence="1 2" key="1">
    <citation type="submission" date="2021-03" db="EMBL/GenBank/DDBJ databases">
        <authorList>
            <person name="King G.J."/>
            <person name="Bancroft I."/>
            <person name="Baten A."/>
            <person name="Bloomfield J."/>
            <person name="Borpatragohain P."/>
            <person name="He Z."/>
            <person name="Irish N."/>
            <person name="Irwin J."/>
            <person name="Liu K."/>
            <person name="Mauleon R.P."/>
            <person name="Moore J."/>
            <person name="Morris R."/>
            <person name="Ostergaard L."/>
            <person name="Wang B."/>
            <person name="Wells R."/>
        </authorList>
    </citation>
    <scope>NUCLEOTIDE SEQUENCE [LARGE SCALE GENOMIC DNA]</scope>
    <source>
        <strain evidence="1">R-o-18</strain>
        <tissue evidence="1">Leaf</tissue>
    </source>
</reference>
<accession>A0ABQ7NJ92</accession>
<gene>
    <name evidence="1" type="primary">A02g508180.1_BraROA</name>
    <name evidence="1" type="ORF">IGI04_007277</name>
</gene>
<sequence length="252" mass="28804">MKYEPPRDWWGVRENAAAVAFKNGRVRLEAPVRLSHAESWREGVVIHCKGYRLHPREPDAECTRAGGSTGTQQEKGRVGPLELYSYEFGVVTSRLSFRIEQTISGSVDGKKGNAPENSWDQKRDTQRCRESRHVCPQPRVQEPRLEMGKGRGLRFRDDLEESDDFGVIWSLLSAELHRRVRCIAMDGDLPTVRLSPYVDTRYIFELAFQCHRFEVNQNPVAEVMPVLLKSGQSASREEAVEKRNVCLSMQKS</sequence>